<dbReference type="GO" id="GO:0008483">
    <property type="term" value="F:transaminase activity"/>
    <property type="evidence" value="ECO:0007669"/>
    <property type="project" value="UniProtKB-KW"/>
</dbReference>
<comment type="similarity">
    <text evidence="1">Belongs to the class-I pyridoxal-phosphate-dependent aminotransferase family.</text>
</comment>
<dbReference type="InterPro" id="IPR015424">
    <property type="entry name" value="PyrdxlP-dep_Trfase"/>
</dbReference>
<sequence>MISEKMMPLLRNNSAIRMMFEEGNRLAALYGRENVYDFSLGNPSVPAPPEVNQAIRDVLEEEDTLLVHGYMSNSGYEDVRQAIAQSLNDRFGTGFGARNLIMTVGAASALNIILKAVLNPDDEVLTFAPYFVEYGNYVRNYDGKLVVVPADTETFQPNLAVFRSMINKRTKAVIINTPNNPTGVIYSGETIRSLATILEEKQKEFGTEILLISDEPYRELAYDGIEVPYVTKFYANSVVCYSYSKSLSLPGERIGYVVIPDEVSESRELIAAAAIANRVIGSVNAPSLIQRVIKRCLNAKVNVEAYDRNRSALYDGLTNLGFECVRPQGAFYMWVKSPVEDEKEFCDVCREHHILVVPGSSFACGGYVRIAYCVSYDMIERSMPAFAKVAERYGLNK</sequence>
<dbReference type="RefSeq" id="WP_074649170.1">
    <property type="nucleotide sequence ID" value="NZ_FOIL01000013.1"/>
</dbReference>
<gene>
    <name evidence="3" type="ORF">SAMN04487771_101345</name>
</gene>
<reference evidence="3 4" key="1">
    <citation type="submission" date="2016-10" db="EMBL/GenBank/DDBJ databases">
        <authorList>
            <person name="de Groot N.N."/>
        </authorList>
    </citation>
    <scope>NUCLEOTIDE SEQUENCE [LARGE SCALE GENOMIC DNA]</scope>
    <source>
        <strain evidence="3 4">KH1P1</strain>
    </source>
</reference>
<dbReference type="SUPFAM" id="SSF53383">
    <property type="entry name" value="PLP-dependent transferases"/>
    <property type="match status" value="1"/>
</dbReference>
<evidence type="ECO:0000313" key="4">
    <source>
        <dbReference type="Proteomes" id="UP000199820"/>
    </source>
</evidence>
<name>A0A1I0DQ60_9FIRM</name>
<dbReference type="Gene3D" id="3.40.640.10">
    <property type="entry name" value="Type I PLP-dependent aspartate aminotransferase-like (Major domain)"/>
    <property type="match status" value="1"/>
</dbReference>
<dbReference type="Proteomes" id="UP000199820">
    <property type="component" value="Unassembled WGS sequence"/>
</dbReference>
<organism evidence="3 4">
    <name type="scientific">[Clostridium] aminophilum</name>
    <dbReference type="NCBI Taxonomy" id="1526"/>
    <lineage>
        <taxon>Bacteria</taxon>
        <taxon>Bacillati</taxon>
        <taxon>Bacillota</taxon>
        <taxon>Clostridia</taxon>
        <taxon>Lachnospirales</taxon>
        <taxon>Lachnospiraceae</taxon>
    </lineage>
</organism>
<dbReference type="Pfam" id="PF00155">
    <property type="entry name" value="Aminotran_1_2"/>
    <property type="match status" value="1"/>
</dbReference>
<dbReference type="STRING" id="1526.SAMN02910262_01694"/>
<dbReference type="AlphaFoldDB" id="A0A1I0DQ60"/>
<dbReference type="eggNOG" id="COG0436">
    <property type="taxonomic scope" value="Bacteria"/>
</dbReference>
<evidence type="ECO:0000256" key="1">
    <source>
        <dbReference type="RuleBase" id="RU000481"/>
    </source>
</evidence>
<dbReference type="InterPro" id="IPR004838">
    <property type="entry name" value="NHTrfase_class1_PyrdxlP-BS"/>
</dbReference>
<dbReference type="EMBL" id="FOIL01000013">
    <property type="protein sequence ID" value="SET34058.1"/>
    <property type="molecule type" value="Genomic_DNA"/>
</dbReference>
<dbReference type="Gene3D" id="3.90.1150.10">
    <property type="entry name" value="Aspartate Aminotransferase, domain 1"/>
    <property type="match status" value="2"/>
</dbReference>
<keyword evidence="1 3" id="KW-0808">Transferase</keyword>
<accession>A0A1I0DQ60</accession>
<dbReference type="InterPro" id="IPR015421">
    <property type="entry name" value="PyrdxlP-dep_Trfase_major"/>
</dbReference>
<dbReference type="GO" id="GO:0030170">
    <property type="term" value="F:pyridoxal phosphate binding"/>
    <property type="evidence" value="ECO:0007669"/>
    <property type="project" value="InterPro"/>
</dbReference>
<feature type="domain" description="Aminotransferase class I/classII large" evidence="2">
    <location>
        <begin position="34"/>
        <end position="381"/>
    </location>
</feature>
<evidence type="ECO:0000313" key="3">
    <source>
        <dbReference type="EMBL" id="SET34058.1"/>
    </source>
</evidence>
<dbReference type="PANTHER" id="PTHR42691:SF1">
    <property type="entry name" value="ASPARTATE AMINOTRANSFERASE YHDR-RELATED"/>
    <property type="match status" value="1"/>
</dbReference>
<dbReference type="NCBIfam" id="NF005305">
    <property type="entry name" value="PRK06836.1"/>
    <property type="match status" value="1"/>
</dbReference>
<keyword evidence="1 3" id="KW-0032">Aminotransferase</keyword>
<dbReference type="EC" id="2.6.1.-" evidence="1"/>
<keyword evidence="4" id="KW-1185">Reference proteome</keyword>
<dbReference type="InterPro" id="IPR015422">
    <property type="entry name" value="PyrdxlP-dep_Trfase_small"/>
</dbReference>
<protein>
    <recommendedName>
        <fullName evidence="1">Aminotransferase</fullName>
        <ecNumber evidence="1">2.6.1.-</ecNumber>
    </recommendedName>
</protein>
<dbReference type="PROSITE" id="PS00105">
    <property type="entry name" value="AA_TRANSFER_CLASS_1"/>
    <property type="match status" value="1"/>
</dbReference>
<evidence type="ECO:0000259" key="2">
    <source>
        <dbReference type="Pfam" id="PF00155"/>
    </source>
</evidence>
<proteinExistence type="inferred from homology"/>
<dbReference type="InterPro" id="IPR004839">
    <property type="entry name" value="Aminotransferase_I/II_large"/>
</dbReference>
<dbReference type="CDD" id="cd00609">
    <property type="entry name" value="AAT_like"/>
    <property type="match status" value="1"/>
</dbReference>
<comment type="cofactor">
    <cofactor evidence="1">
        <name>pyridoxal 5'-phosphate</name>
        <dbReference type="ChEBI" id="CHEBI:597326"/>
    </cofactor>
</comment>
<dbReference type="PANTHER" id="PTHR42691">
    <property type="entry name" value="ASPARTATE AMINOTRANSFERASE YHDR-RELATED"/>
    <property type="match status" value="1"/>
</dbReference>
<dbReference type="OrthoDB" id="9802328at2"/>